<comment type="function">
    <text evidence="8">Phosphorylation of dTMP to form dTDP in both de novo and salvage pathways of dTTP synthesis.</text>
</comment>
<dbReference type="GO" id="GO:0006227">
    <property type="term" value="P:dUDP biosynthetic process"/>
    <property type="evidence" value="ECO:0007669"/>
    <property type="project" value="TreeGrafter"/>
</dbReference>
<dbReference type="GO" id="GO:0005829">
    <property type="term" value="C:cytosol"/>
    <property type="evidence" value="ECO:0007669"/>
    <property type="project" value="TreeGrafter"/>
</dbReference>
<dbReference type="GO" id="GO:0004798">
    <property type="term" value="F:dTMP kinase activity"/>
    <property type="evidence" value="ECO:0007669"/>
    <property type="project" value="UniProtKB-UniRule"/>
</dbReference>
<keyword evidence="3 8" id="KW-0545">Nucleotide biosynthesis</keyword>
<evidence type="ECO:0000256" key="8">
    <source>
        <dbReference type="HAMAP-Rule" id="MF_00165"/>
    </source>
</evidence>
<feature type="domain" description="Thymidylate kinase-like" evidence="9">
    <location>
        <begin position="11"/>
        <end position="196"/>
    </location>
</feature>
<sequence>MRKQQGKLIVFEGIDGSGKATQAKLLFNYLKKRKVAVEEIAFPRYDTIHGQVVKRMLQGEFGKSVNPYLACLPFALDRLMARDMIKNWLAQDKLVIADRYVTASMVHLSAFLPQDKQQRKFMDWVAILEYQIHGLPLENLVVLLKVPARLSQKLMVKKDMVEKDLIYQKRVYNQYQQMAKKFGHWVVVECVDKKEEILPKSEVHQRVLEALKRRKII</sequence>
<dbReference type="AlphaFoldDB" id="A0A0G1U568"/>
<dbReference type="SUPFAM" id="SSF52540">
    <property type="entry name" value="P-loop containing nucleoside triphosphate hydrolases"/>
    <property type="match status" value="1"/>
</dbReference>
<evidence type="ECO:0000256" key="4">
    <source>
        <dbReference type="ARBA" id="ARBA00022741"/>
    </source>
</evidence>
<evidence type="ECO:0000256" key="6">
    <source>
        <dbReference type="ARBA" id="ARBA00022840"/>
    </source>
</evidence>
<dbReference type="HAMAP" id="MF_00165">
    <property type="entry name" value="Thymidylate_kinase"/>
    <property type="match status" value="1"/>
</dbReference>
<evidence type="ECO:0000313" key="11">
    <source>
        <dbReference type="Proteomes" id="UP000033860"/>
    </source>
</evidence>
<dbReference type="GO" id="GO:0006235">
    <property type="term" value="P:dTTP biosynthetic process"/>
    <property type="evidence" value="ECO:0007669"/>
    <property type="project" value="UniProtKB-UniRule"/>
</dbReference>
<dbReference type="PANTHER" id="PTHR10344">
    <property type="entry name" value="THYMIDYLATE KINASE"/>
    <property type="match status" value="1"/>
</dbReference>
<evidence type="ECO:0000256" key="7">
    <source>
        <dbReference type="ARBA" id="ARBA00048743"/>
    </source>
</evidence>
<keyword evidence="2 8" id="KW-0808">Transferase</keyword>
<dbReference type="GO" id="GO:0005524">
    <property type="term" value="F:ATP binding"/>
    <property type="evidence" value="ECO:0007669"/>
    <property type="project" value="UniProtKB-UniRule"/>
</dbReference>
<dbReference type="Proteomes" id="UP000033860">
    <property type="component" value="Unassembled WGS sequence"/>
</dbReference>
<protein>
    <recommendedName>
        <fullName evidence="8">Thymidylate kinase</fullName>
        <ecNumber evidence="8">2.7.4.9</ecNumber>
    </recommendedName>
    <alternativeName>
        <fullName evidence="8">dTMP kinase</fullName>
    </alternativeName>
</protein>
<accession>A0A0G1U568</accession>
<keyword evidence="5 8" id="KW-0418">Kinase</keyword>
<evidence type="ECO:0000313" key="10">
    <source>
        <dbReference type="EMBL" id="KKU61468.1"/>
    </source>
</evidence>
<dbReference type="EC" id="2.7.4.9" evidence="8"/>
<comment type="catalytic activity">
    <reaction evidence="7 8">
        <text>dTMP + ATP = dTDP + ADP</text>
        <dbReference type="Rhea" id="RHEA:13517"/>
        <dbReference type="ChEBI" id="CHEBI:30616"/>
        <dbReference type="ChEBI" id="CHEBI:58369"/>
        <dbReference type="ChEBI" id="CHEBI:63528"/>
        <dbReference type="ChEBI" id="CHEBI:456216"/>
        <dbReference type="EC" id="2.7.4.9"/>
    </reaction>
</comment>
<comment type="caution">
    <text evidence="8">Lacks conserved residue(s) required for the propagation of feature annotation.</text>
</comment>
<dbReference type="PATRIC" id="fig|1618371.3.peg.517"/>
<evidence type="ECO:0000256" key="5">
    <source>
        <dbReference type="ARBA" id="ARBA00022777"/>
    </source>
</evidence>
<keyword evidence="4 8" id="KW-0547">Nucleotide-binding</keyword>
<comment type="similarity">
    <text evidence="1 8">Belongs to the thymidylate kinase family.</text>
</comment>
<dbReference type="Gene3D" id="3.40.50.300">
    <property type="entry name" value="P-loop containing nucleotide triphosphate hydrolases"/>
    <property type="match status" value="1"/>
</dbReference>
<gene>
    <name evidence="8" type="primary">tmk</name>
    <name evidence="10" type="ORF">UX85_C0003G0127</name>
</gene>
<dbReference type="InterPro" id="IPR039430">
    <property type="entry name" value="Thymidylate_kin-like_dom"/>
</dbReference>
<comment type="caution">
    <text evidence="10">The sequence shown here is derived from an EMBL/GenBank/DDBJ whole genome shotgun (WGS) entry which is preliminary data.</text>
</comment>
<evidence type="ECO:0000256" key="2">
    <source>
        <dbReference type="ARBA" id="ARBA00022679"/>
    </source>
</evidence>
<dbReference type="PANTHER" id="PTHR10344:SF4">
    <property type="entry name" value="UMP-CMP KINASE 2, MITOCHONDRIAL"/>
    <property type="match status" value="1"/>
</dbReference>
<evidence type="ECO:0000256" key="3">
    <source>
        <dbReference type="ARBA" id="ARBA00022727"/>
    </source>
</evidence>
<name>A0A0G1U568_9BACT</name>
<organism evidence="10 11">
    <name type="scientific">Candidatus Beckwithbacteria bacterium GW2011_GWB1_47_15</name>
    <dbReference type="NCBI Taxonomy" id="1618371"/>
    <lineage>
        <taxon>Bacteria</taxon>
        <taxon>Candidatus Beckwithiibacteriota</taxon>
    </lineage>
</organism>
<dbReference type="InterPro" id="IPR027417">
    <property type="entry name" value="P-loop_NTPase"/>
</dbReference>
<dbReference type="Pfam" id="PF02223">
    <property type="entry name" value="Thymidylate_kin"/>
    <property type="match status" value="1"/>
</dbReference>
<proteinExistence type="inferred from homology"/>
<evidence type="ECO:0000256" key="1">
    <source>
        <dbReference type="ARBA" id="ARBA00009776"/>
    </source>
</evidence>
<dbReference type="CDD" id="cd01672">
    <property type="entry name" value="TMPK"/>
    <property type="match status" value="1"/>
</dbReference>
<keyword evidence="6 8" id="KW-0067">ATP-binding</keyword>
<dbReference type="InterPro" id="IPR018094">
    <property type="entry name" value="Thymidylate_kinase"/>
</dbReference>
<evidence type="ECO:0000259" key="9">
    <source>
        <dbReference type="Pfam" id="PF02223"/>
    </source>
</evidence>
<dbReference type="GO" id="GO:0006233">
    <property type="term" value="P:dTDP biosynthetic process"/>
    <property type="evidence" value="ECO:0007669"/>
    <property type="project" value="InterPro"/>
</dbReference>
<reference evidence="10 11" key="1">
    <citation type="journal article" date="2015" name="Nature">
        <title>rRNA introns, odd ribosomes, and small enigmatic genomes across a large radiation of phyla.</title>
        <authorList>
            <person name="Brown C.T."/>
            <person name="Hug L.A."/>
            <person name="Thomas B.C."/>
            <person name="Sharon I."/>
            <person name="Castelle C.J."/>
            <person name="Singh A."/>
            <person name="Wilkins M.J."/>
            <person name="Williams K.H."/>
            <person name="Banfield J.F."/>
        </authorList>
    </citation>
    <scope>NUCLEOTIDE SEQUENCE [LARGE SCALE GENOMIC DNA]</scope>
</reference>
<dbReference type="EMBL" id="LCNT01000003">
    <property type="protein sequence ID" value="KKU61468.1"/>
    <property type="molecule type" value="Genomic_DNA"/>
</dbReference>